<keyword evidence="4" id="KW-1185">Reference proteome</keyword>
<protein>
    <submittedName>
        <fullName evidence="3">V-set domain containing T cell activation inhibitor 1</fullName>
    </submittedName>
</protein>
<sequence>MASLGQVIFWSVISIIIILAGAIALIIGFGISGVSVWLLGMKVLCTNSGTDCSFLNFRHTFHHSHDSHLSGEPRGGRNPELHL</sequence>
<accession>A0A671FQE1</accession>
<feature type="transmembrane region" description="Helical" evidence="2">
    <location>
        <begin position="7"/>
        <end position="40"/>
    </location>
</feature>
<evidence type="ECO:0000256" key="2">
    <source>
        <dbReference type="SAM" id="Phobius"/>
    </source>
</evidence>
<reference evidence="3 4" key="1">
    <citation type="journal article" date="2015" name="Annu Rev Anim Biosci">
        <title>The Genome 10K Project: a way forward.</title>
        <authorList>
            <person name="Koepfli K.P."/>
            <person name="Paten B."/>
            <person name="O'Brien S.J."/>
            <person name="Koepfli K.P."/>
            <person name="Paten B."/>
            <person name="Antunes A."/>
            <person name="Belov K."/>
            <person name="Bustamante C."/>
            <person name="Castoe T.A."/>
            <person name="Clawson H."/>
            <person name="Crawford A.J."/>
            <person name="Diekhans M."/>
            <person name="Distel D."/>
            <person name="Durbin R."/>
            <person name="Earl D."/>
            <person name="Fujita M.K."/>
            <person name="Gamble T."/>
            <person name="Georges A."/>
            <person name="Gemmell N."/>
            <person name="Gilbert M.T."/>
            <person name="Graves J.M."/>
            <person name="Green R.E."/>
            <person name="Hickey G."/>
            <person name="Jarvis E.D."/>
            <person name="Johnson W."/>
            <person name="Komissarov A."/>
            <person name="Korf I."/>
            <person name="Kuhn R."/>
            <person name="Larkin D.M."/>
            <person name="Lewin H."/>
            <person name="Lopez J.V."/>
            <person name="Ma J."/>
            <person name="Marques-Bonet T."/>
            <person name="Miller W."/>
            <person name="Murphy R."/>
            <person name="Pevzner P."/>
            <person name="Shapiro B."/>
            <person name="Steiner C."/>
            <person name="Tamazian G."/>
            <person name="Venkatesh B."/>
            <person name="Wang J."/>
            <person name="Wayne R."/>
            <person name="Wiley E."/>
            <person name="Yang H."/>
            <person name="Zhang G."/>
            <person name="Haussler D."/>
            <person name="Ryder O."/>
            <person name="O'Brien S.J."/>
        </authorList>
    </citation>
    <scope>NUCLEOTIDE SEQUENCE</scope>
</reference>
<keyword evidence="2" id="KW-0472">Membrane</keyword>
<evidence type="ECO:0000313" key="4">
    <source>
        <dbReference type="Proteomes" id="UP000472240"/>
    </source>
</evidence>
<evidence type="ECO:0000256" key="1">
    <source>
        <dbReference type="SAM" id="MobiDB-lite"/>
    </source>
</evidence>
<dbReference type="AlphaFoldDB" id="A0A671FQE1"/>
<feature type="region of interest" description="Disordered" evidence="1">
    <location>
        <begin position="64"/>
        <end position="83"/>
    </location>
</feature>
<dbReference type="GeneTree" id="ENSGT00940000157300"/>
<organism evidence="3 4">
    <name type="scientific">Rhinolophus ferrumequinum</name>
    <name type="common">Greater horseshoe bat</name>
    <dbReference type="NCBI Taxonomy" id="59479"/>
    <lineage>
        <taxon>Eukaryota</taxon>
        <taxon>Metazoa</taxon>
        <taxon>Chordata</taxon>
        <taxon>Craniata</taxon>
        <taxon>Vertebrata</taxon>
        <taxon>Euteleostomi</taxon>
        <taxon>Mammalia</taxon>
        <taxon>Eutheria</taxon>
        <taxon>Laurasiatheria</taxon>
        <taxon>Chiroptera</taxon>
        <taxon>Yinpterochiroptera</taxon>
        <taxon>Rhinolophoidea</taxon>
        <taxon>Rhinolophidae</taxon>
        <taxon>Rhinolophinae</taxon>
        <taxon>Rhinolophus</taxon>
    </lineage>
</organism>
<keyword evidence="2" id="KW-0812">Transmembrane</keyword>
<reference evidence="3" key="4">
    <citation type="submission" date="2025-08" db="UniProtKB">
        <authorList>
            <consortium name="Ensembl"/>
        </authorList>
    </citation>
    <scope>IDENTIFICATION</scope>
</reference>
<evidence type="ECO:0000313" key="3">
    <source>
        <dbReference type="Ensembl" id="ENSRFEP00010027775.1"/>
    </source>
</evidence>
<proteinExistence type="predicted"/>
<gene>
    <name evidence="3" type="primary">VTCN1</name>
</gene>
<keyword evidence="2" id="KW-1133">Transmembrane helix</keyword>
<reference evidence="3" key="5">
    <citation type="submission" date="2025-09" db="UniProtKB">
        <authorList>
            <consortium name="Ensembl"/>
        </authorList>
    </citation>
    <scope>IDENTIFICATION</scope>
</reference>
<reference evidence="3 4" key="2">
    <citation type="journal article" date="2018" name="Annu Rev Anim Biosci">
        <title>Bat Biology, Genomes, and the Bat1K Project: To Generate Chromosome-Level Genomes for All Living Bat Species.</title>
        <authorList>
            <person name="Teeling E.C."/>
            <person name="Vernes S.C."/>
            <person name="Davalos L.M."/>
            <person name="Ray D.A."/>
            <person name="Gilbert M.T.P."/>
            <person name="Myers E."/>
        </authorList>
    </citation>
    <scope>NUCLEOTIDE SEQUENCE</scope>
</reference>
<dbReference type="Ensembl" id="ENSRFET00010030160.1">
    <property type="protein sequence ID" value="ENSRFEP00010027775.1"/>
    <property type="gene ID" value="ENSRFEG00010018302.1"/>
</dbReference>
<reference evidence="4" key="3">
    <citation type="submission" date="2018-12" db="EMBL/GenBank/DDBJ databases">
        <title>G10K-VGP greater horseshoe bat female genome, primary haplotype.</title>
        <authorList>
            <person name="Teeling E."/>
            <person name="Myers G."/>
            <person name="Vernes S."/>
            <person name="Pippel M."/>
            <person name="Winkler S."/>
            <person name="Fedrigo O."/>
            <person name="Rhie A."/>
            <person name="Koren S."/>
            <person name="Phillippy A."/>
            <person name="Lewin H."/>
            <person name="Damas J."/>
            <person name="Howe K."/>
            <person name="Mountcastle J."/>
            <person name="Jarvis E.D."/>
        </authorList>
    </citation>
    <scope>NUCLEOTIDE SEQUENCE [LARGE SCALE GENOMIC DNA]</scope>
</reference>
<name>A0A671FQE1_RHIFE</name>
<dbReference type="Proteomes" id="UP000472240">
    <property type="component" value="Chromosome 22"/>
</dbReference>